<gene>
    <name evidence="5" type="ORF">CHU93_01440</name>
</gene>
<reference evidence="5 6" key="1">
    <citation type="submission" date="2017-07" db="EMBL/GenBank/DDBJ databases">
        <title>Sandarakinorhabdus cyanobacteriorum sp. nov., a novel bacterium isolated from cyanobacterial aggregates in a eutrophic lake.</title>
        <authorList>
            <person name="Cai H."/>
        </authorList>
    </citation>
    <scope>NUCLEOTIDE SEQUENCE [LARGE SCALE GENOMIC DNA]</scope>
    <source>
        <strain evidence="5 6">TH057</strain>
    </source>
</reference>
<proteinExistence type="inferred from homology"/>
<dbReference type="InterPro" id="IPR005053">
    <property type="entry name" value="MobA_MobL"/>
</dbReference>
<protein>
    <recommendedName>
        <fullName evidence="4">MobA/MobL protein domain-containing protein</fullName>
    </recommendedName>
</protein>
<evidence type="ECO:0000313" key="5">
    <source>
        <dbReference type="EMBL" id="OYQ35721.1"/>
    </source>
</evidence>
<dbReference type="Gene3D" id="3.30.930.30">
    <property type="match status" value="1"/>
</dbReference>
<dbReference type="Proteomes" id="UP000216991">
    <property type="component" value="Unassembled WGS sequence"/>
</dbReference>
<dbReference type="EMBL" id="NOXT01000054">
    <property type="protein sequence ID" value="OYQ35721.1"/>
    <property type="molecule type" value="Genomic_DNA"/>
</dbReference>
<dbReference type="AlphaFoldDB" id="A0A255Z2R0"/>
<evidence type="ECO:0000256" key="2">
    <source>
        <dbReference type="ARBA" id="ARBA00022971"/>
    </source>
</evidence>
<comment type="caution">
    <text evidence="5">The sequence shown here is derived from an EMBL/GenBank/DDBJ whole genome shotgun (WGS) entry which is preliminary data.</text>
</comment>
<comment type="similarity">
    <text evidence="1">Belongs to the MobA/MobL family.</text>
</comment>
<organism evidence="5 6">
    <name type="scientific">Sandarakinorhabdus cyanobacteriorum</name>
    <dbReference type="NCBI Taxonomy" id="1981098"/>
    <lineage>
        <taxon>Bacteria</taxon>
        <taxon>Pseudomonadati</taxon>
        <taxon>Pseudomonadota</taxon>
        <taxon>Alphaproteobacteria</taxon>
        <taxon>Sphingomonadales</taxon>
        <taxon>Sphingosinicellaceae</taxon>
        <taxon>Sandarakinorhabdus</taxon>
    </lineage>
</organism>
<dbReference type="OrthoDB" id="98563at2"/>
<evidence type="ECO:0000256" key="1">
    <source>
        <dbReference type="ARBA" id="ARBA00010873"/>
    </source>
</evidence>
<dbReference type="Pfam" id="PF03389">
    <property type="entry name" value="MobA_MobL"/>
    <property type="match status" value="1"/>
</dbReference>
<feature type="domain" description="MobA/MobL protein" evidence="4">
    <location>
        <begin position="114"/>
        <end position="224"/>
    </location>
</feature>
<keyword evidence="2" id="KW-0184">Conjugation</keyword>
<keyword evidence="6" id="KW-1185">Reference proteome</keyword>
<evidence type="ECO:0000259" key="4">
    <source>
        <dbReference type="Pfam" id="PF03389"/>
    </source>
</evidence>
<evidence type="ECO:0000256" key="3">
    <source>
        <dbReference type="SAM" id="MobiDB-lite"/>
    </source>
</evidence>
<name>A0A255Z2R0_9SPHN</name>
<evidence type="ECO:0000313" key="6">
    <source>
        <dbReference type="Proteomes" id="UP000216991"/>
    </source>
</evidence>
<feature type="region of interest" description="Disordered" evidence="3">
    <location>
        <begin position="1"/>
        <end position="41"/>
    </location>
</feature>
<accession>A0A255Z2R0</accession>
<sequence>MPGRTHANGVHDVRQVVEVTHPAIPRQRQGRSRTSRDRSQERLVMGTSHEITTAAEASPNVRDWTIKNPDGSTPHFSYDILMRRRGEREHSCLDYARAKLRCWDRRLHQAPPNRDLVAHQVILPPGAPDLFMNPHLLWATVDAETDWEGEPHMMAASTIWFPHLRSEQWALRQVSAFAQVELADRYGVAVHLVAHAPARIAHSADFHIHLLCTARQVKASGLGSFVHDLLHDGCQTRSKRRWDDWWAANPLP</sequence>